<dbReference type="PROSITE" id="PS00279">
    <property type="entry name" value="MACPF_1"/>
    <property type="match status" value="1"/>
</dbReference>
<dbReference type="Pfam" id="PF19028">
    <property type="entry name" value="TSP1_spondin"/>
    <property type="match status" value="1"/>
</dbReference>
<dbReference type="SMART" id="SM00209">
    <property type="entry name" value="TSP1"/>
    <property type="match status" value="2"/>
</dbReference>
<dbReference type="PROSITE" id="PS00022">
    <property type="entry name" value="EGF_1"/>
    <property type="match status" value="1"/>
</dbReference>
<proteinExistence type="inferred from homology"/>
<dbReference type="PROSITE" id="PS50026">
    <property type="entry name" value="EGF_3"/>
    <property type="match status" value="1"/>
</dbReference>
<dbReference type="Pfam" id="PF01823">
    <property type="entry name" value="MACPF"/>
    <property type="match status" value="1"/>
</dbReference>
<evidence type="ECO:0000256" key="5">
    <source>
        <dbReference type="ARBA" id="ARBA00022536"/>
    </source>
</evidence>
<dbReference type="PANTHER" id="PTHR45742:SF8">
    <property type="entry name" value="FLOCCULATION PROTEIN FLO11"/>
    <property type="match status" value="1"/>
</dbReference>
<dbReference type="SUPFAM" id="SSF57424">
    <property type="entry name" value="LDL receptor-like module"/>
    <property type="match status" value="1"/>
</dbReference>
<dbReference type="CDD" id="cd00112">
    <property type="entry name" value="LDLa"/>
    <property type="match status" value="1"/>
</dbReference>
<evidence type="ECO:0000256" key="4">
    <source>
        <dbReference type="ARBA" id="ARBA00022525"/>
    </source>
</evidence>
<evidence type="ECO:0000256" key="14">
    <source>
        <dbReference type="ARBA" id="ARBA00023157"/>
    </source>
</evidence>
<dbReference type="PRINTS" id="PR00764">
    <property type="entry name" value="COMPLEMENTC9"/>
</dbReference>
<dbReference type="PANTHER" id="PTHR45742">
    <property type="entry name" value="COMPLEMENT COMPONENT C6"/>
    <property type="match status" value="1"/>
</dbReference>
<feature type="disulfide bond" evidence="18">
    <location>
        <begin position="554"/>
        <end position="563"/>
    </location>
</feature>
<keyword evidence="9" id="KW-0204">Cytolysis</keyword>
<evidence type="ECO:0000256" key="1">
    <source>
        <dbReference type="ARBA" id="ARBA00004175"/>
    </source>
</evidence>
<gene>
    <name evidence="22" type="primary">LOC100180005</name>
</gene>
<dbReference type="GO" id="GO:0044218">
    <property type="term" value="C:other organism cell membrane"/>
    <property type="evidence" value="ECO:0007669"/>
    <property type="project" value="UniProtKB-KW"/>
</dbReference>
<dbReference type="GeneID" id="100180005"/>
<dbReference type="InParanoid" id="H2XN55"/>
<comment type="caution">
    <text evidence="18">Lacks conserved residue(s) required for the propagation of feature annotation.</text>
</comment>
<feature type="disulfide bond" evidence="19">
    <location>
        <begin position="170"/>
        <end position="185"/>
    </location>
</feature>
<dbReference type="InterPro" id="IPR023415">
    <property type="entry name" value="LDLR_class-A_CS"/>
</dbReference>
<dbReference type="InterPro" id="IPR020864">
    <property type="entry name" value="MACPF"/>
</dbReference>
<dbReference type="Proteomes" id="UP000008144">
    <property type="component" value="Chromosome 10"/>
</dbReference>
<evidence type="ECO:0000256" key="6">
    <source>
        <dbReference type="ARBA" id="ARBA00022537"/>
    </source>
</evidence>
<evidence type="ECO:0000256" key="17">
    <source>
        <dbReference type="ARBA" id="ARBA00023298"/>
    </source>
</evidence>
<dbReference type="PROSITE" id="PS01209">
    <property type="entry name" value="LDLRA_1"/>
    <property type="match status" value="1"/>
</dbReference>
<dbReference type="EMBL" id="EAAA01000464">
    <property type="status" value="NOT_ANNOTATED_CDS"/>
    <property type="molecule type" value="Genomic_DNA"/>
</dbReference>
<keyword evidence="8" id="KW-0732">Signal</keyword>
<evidence type="ECO:0000256" key="19">
    <source>
        <dbReference type="PROSITE-ProRule" id="PRU00124"/>
    </source>
</evidence>
<dbReference type="Gene3D" id="2.20.100.10">
    <property type="entry name" value="Thrombospondin type-1 (TSP1) repeat"/>
    <property type="match status" value="2"/>
</dbReference>
<feature type="domain" description="EGF-like" evidence="20">
    <location>
        <begin position="527"/>
        <end position="564"/>
    </location>
</feature>
<feature type="disulfide bond" evidence="18">
    <location>
        <begin position="535"/>
        <end position="552"/>
    </location>
</feature>
<dbReference type="InterPro" id="IPR036055">
    <property type="entry name" value="LDL_receptor-like_sf"/>
</dbReference>
<accession>A0A1W3JQV2</accession>
<evidence type="ECO:0000256" key="13">
    <source>
        <dbReference type="ARBA" id="ARBA00023136"/>
    </source>
</evidence>
<dbReference type="GO" id="GO:0031640">
    <property type="term" value="P:killing of cells of another organism"/>
    <property type="evidence" value="ECO:0007669"/>
    <property type="project" value="UniProtKB-KW"/>
</dbReference>
<evidence type="ECO:0000313" key="22">
    <source>
        <dbReference type="Ensembl" id="ENSCINP00000031088.1"/>
    </source>
</evidence>
<protein>
    <submittedName>
        <fullName evidence="22">Complement component C6-like</fullName>
    </submittedName>
</protein>
<dbReference type="Pfam" id="PF00057">
    <property type="entry name" value="Ldl_recept_a"/>
    <property type="match status" value="1"/>
</dbReference>
<dbReference type="HOGENOM" id="CLU_032453_1_0_1"/>
<evidence type="ECO:0000256" key="7">
    <source>
        <dbReference type="ARBA" id="ARBA00022588"/>
    </source>
</evidence>
<keyword evidence="4" id="KW-0964">Secreted</keyword>
<dbReference type="OrthoDB" id="9867095at2759"/>
<sequence>MKVLGIGCILFVAFMCVVTEARFRFRRRKNAPAAVHCAVSSWSAWSACSVSCAGGERSRSRRIIRHPAHGGNGCPGLHQKGKCSQHRCPINCEWGEWGAWSSCSPCPPGGRSRSRNITTASMFGGQACIGGEFNSDYNCLSEEDCPLFQCPDETFACADELTCIRPNLRCNGDDDCTDNSDEENCGENVRSPCGGKSYKEIPTIDIAGAGYDITIGEEIGTILDNQRYNGRCYTVRSGEHDKKFRVPANIQTFRFQVSADTSFVITSYDSSKEFLDSQQGDVTRKLEPKSSFTYGDIYSVSGGATNTKNQKTLRVVRQGASSDAKYFKIHSNIVLSQFRTLRRNFLLSYQFRQRLLELPDGYDHIKYAEVLADFGTHFYSSGTLGARYEFIYRYSKKELEESGLTHEEQKNCLKTEATFRLLKFTFGGDTNKCSTNVMSRRYNGSFTLAAKEVISNVVGGYSDKAASLAFFANNVPNSNDYDAWVETIKHNPAVIDFSLSPISSVVSDQVKRQNLERALFDYLSKYTPSKCKGVCANGGRAVVVDGGMTCKCLCSAGHGGSSCER</sequence>
<dbReference type="GeneTree" id="ENSGT00940000165740"/>
<dbReference type="FunFam" id="2.20.100.10:FF:000120">
    <property type="entry name" value="Thrombospondin, type I, domain-containing 7Ab"/>
    <property type="match status" value="1"/>
</dbReference>
<keyword evidence="14 18" id="KW-1015">Disulfide bond</keyword>
<keyword evidence="6" id="KW-1052">Target cell membrane</keyword>
<dbReference type="SUPFAM" id="SSF82895">
    <property type="entry name" value="TSP-1 type 1 repeat"/>
    <property type="match status" value="2"/>
</dbReference>
<dbReference type="PROSITE" id="PS50068">
    <property type="entry name" value="LDLRA_2"/>
    <property type="match status" value="1"/>
</dbReference>
<dbReference type="PROSITE" id="PS50092">
    <property type="entry name" value="TSP1"/>
    <property type="match status" value="2"/>
</dbReference>
<keyword evidence="10" id="KW-0391">Immunity</keyword>
<evidence type="ECO:0000256" key="2">
    <source>
        <dbReference type="ARBA" id="ARBA00004613"/>
    </source>
</evidence>
<dbReference type="InterPro" id="IPR002172">
    <property type="entry name" value="LDrepeatLR_classA_rpt"/>
</dbReference>
<reference evidence="22" key="3">
    <citation type="submission" date="2025-08" db="UniProtKB">
        <authorList>
            <consortium name="Ensembl"/>
        </authorList>
    </citation>
    <scope>IDENTIFICATION</scope>
</reference>
<dbReference type="InterPro" id="IPR044004">
    <property type="entry name" value="TSP1_spondin_dom"/>
</dbReference>
<keyword evidence="17" id="KW-1053">Target membrane</keyword>
<dbReference type="RefSeq" id="XP_009859862.1">
    <property type="nucleotide sequence ID" value="XM_009861560.3"/>
</dbReference>
<dbReference type="InterPro" id="IPR000884">
    <property type="entry name" value="TSP1_rpt"/>
</dbReference>
<dbReference type="InterPro" id="IPR001862">
    <property type="entry name" value="MAC_perforin"/>
</dbReference>
<reference evidence="22" key="2">
    <citation type="journal article" date="2008" name="Genome Biol.">
        <title>Improved genome assembly and evidence-based global gene model set for the chordate Ciona intestinalis: new insight into intron and operon populations.</title>
        <authorList>
            <person name="Satou Y."/>
            <person name="Mineta K."/>
            <person name="Ogasawara M."/>
            <person name="Sasakura Y."/>
            <person name="Shoguchi E."/>
            <person name="Ueno K."/>
            <person name="Yamada L."/>
            <person name="Matsumoto J."/>
            <person name="Wasserscheid J."/>
            <person name="Dewar K."/>
            <person name="Wiley G.B."/>
            <person name="Macmil S.L."/>
            <person name="Roe B.A."/>
            <person name="Zeller R.W."/>
            <person name="Hastings K.E."/>
            <person name="Lemaire P."/>
            <person name="Lindquist E."/>
            <person name="Endo T."/>
            <person name="Hotta K."/>
            <person name="Inaba K."/>
        </authorList>
    </citation>
    <scope>NUCLEOTIDE SEQUENCE [LARGE SCALE GENOMIC DNA]</scope>
    <source>
        <strain evidence="22">wild type</strain>
    </source>
</reference>
<dbReference type="InterPro" id="IPR000742">
    <property type="entry name" value="EGF"/>
</dbReference>
<evidence type="ECO:0000256" key="8">
    <source>
        <dbReference type="ARBA" id="ARBA00022729"/>
    </source>
</evidence>
<dbReference type="AlphaFoldDB" id="H2XN55"/>
<keyword evidence="15" id="KW-0179">Complement alternate pathway</keyword>
<evidence type="ECO:0000256" key="9">
    <source>
        <dbReference type="ARBA" id="ARBA00022852"/>
    </source>
</evidence>
<evidence type="ECO:0000256" key="10">
    <source>
        <dbReference type="ARBA" id="ARBA00022859"/>
    </source>
</evidence>
<keyword evidence="13" id="KW-0472">Membrane</keyword>
<organism evidence="22 23">
    <name type="scientific">Ciona intestinalis</name>
    <name type="common">Transparent sea squirt</name>
    <name type="synonym">Ascidia intestinalis</name>
    <dbReference type="NCBI Taxonomy" id="7719"/>
    <lineage>
        <taxon>Eukaryota</taxon>
        <taxon>Metazoa</taxon>
        <taxon>Chordata</taxon>
        <taxon>Tunicata</taxon>
        <taxon>Ascidiacea</taxon>
        <taxon>Phlebobranchia</taxon>
        <taxon>Cionidae</taxon>
        <taxon>Ciona</taxon>
    </lineage>
</organism>
<evidence type="ECO:0000256" key="18">
    <source>
        <dbReference type="PROSITE-ProRule" id="PRU00076"/>
    </source>
</evidence>
<keyword evidence="5 18" id="KW-0245">EGF-like domain</keyword>
<dbReference type="GO" id="GO:0006957">
    <property type="term" value="P:complement activation, alternative pathway"/>
    <property type="evidence" value="ECO:0007669"/>
    <property type="project" value="UniProtKB-KW"/>
</dbReference>
<keyword evidence="7" id="KW-0399">Innate immunity</keyword>
<dbReference type="SMART" id="SM00457">
    <property type="entry name" value="MACPF"/>
    <property type="match status" value="1"/>
</dbReference>
<reference evidence="23" key="1">
    <citation type="journal article" date="2002" name="Science">
        <title>The draft genome of Ciona intestinalis: insights into chordate and vertebrate origins.</title>
        <authorList>
            <person name="Dehal P."/>
            <person name="Satou Y."/>
            <person name="Campbell R.K."/>
            <person name="Chapman J."/>
            <person name="Degnan B."/>
            <person name="De Tomaso A."/>
            <person name="Davidson B."/>
            <person name="Di Gregorio A."/>
            <person name="Gelpke M."/>
            <person name="Goodstein D.M."/>
            <person name="Harafuji N."/>
            <person name="Hastings K.E."/>
            <person name="Ho I."/>
            <person name="Hotta K."/>
            <person name="Huang W."/>
            <person name="Kawashima T."/>
            <person name="Lemaire P."/>
            <person name="Martinez D."/>
            <person name="Meinertzhagen I.A."/>
            <person name="Necula S."/>
            <person name="Nonaka M."/>
            <person name="Putnam N."/>
            <person name="Rash S."/>
            <person name="Saiga H."/>
            <person name="Satake M."/>
            <person name="Terry A."/>
            <person name="Yamada L."/>
            <person name="Wang H.G."/>
            <person name="Awazu S."/>
            <person name="Azumi K."/>
            <person name="Boore J."/>
            <person name="Branno M."/>
            <person name="Chin-Bow S."/>
            <person name="DeSantis R."/>
            <person name="Doyle S."/>
            <person name="Francino P."/>
            <person name="Keys D.N."/>
            <person name="Haga S."/>
            <person name="Hayashi H."/>
            <person name="Hino K."/>
            <person name="Imai K.S."/>
            <person name="Inaba K."/>
            <person name="Kano S."/>
            <person name="Kobayashi K."/>
            <person name="Kobayashi M."/>
            <person name="Lee B.I."/>
            <person name="Makabe K.W."/>
            <person name="Manohar C."/>
            <person name="Matassi G."/>
            <person name="Medina M."/>
            <person name="Mochizuki Y."/>
            <person name="Mount S."/>
            <person name="Morishita T."/>
            <person name="Miura S."/>
            <person name="Nakayama A."/>
            <person name="Nishizaka S."/>
            <person name="Nomoto H."/>
            <person name="Ohta F."/>
            <person name="Oishi K."/>
            <person name="Rigoutsos I."/>
            <person name="Sano M."/>
            <person name="Sasaki A."/>
            <person name="Sasakura Y."/>
            <person name="Shoguchi E."/>
            <person name="Shin-i T."/>
            <person name="Spagnuolo A."/>
            <person name="Stainier D."/>
            <person name="Suzuki M.M."/>
            <person name="Tassy O."/>
            <person name="Takatori N."/>
            <person name="Tokuoka M."/>
            <person name="Yagi K."/>
            <person name="Yoshizaki F."/>
            <person name="Wada S."/>
            <person name="Zhang C."/>
            <person name="Hyatt P.D."/>
            <person name="Larimer F."/>
            <person name="Detter C."/>
            <person name="Doggett N."/>
            <person name="Glavina T."/>
            <person name="Hawkins T."/>
            <person name="Richardson P."/>
            <person name="Lucas S."/>
            <person name="Kohara Y."/>
            <person name="Levine M."/>
            <person name="Satoh N."/>
            <person name="Rokhsar D.S."/>
        </authorList>
    </citation>
    <scope>NUCLEOTIDE SEQUENCE [LARGE SCALE GENOMIC DNA]</scope>
</reference>
<dbReference type="STRING" id="7719.ENSCINP00000031088"/>
<dbReference type="GO" id="GO:0005579">
    <property type="term" value="C:membrane attack complex"/>
    <property type="evidence" value="ECO:0007669"/>
    <property type="project" value="UniProtKB-KW"/>
</dbReference>
<name>H2XN55_CIOIN</name>
<evidence type="ECO:0000256" key="15">
    <source>
        <dbReference type="ARBA" id="ARBA00023162"/>
    </source>
</evidence>
<evidence type="ECO:0000313" key="23">
    <source>
        <dbReference type="Proteomes" id="UP000008144"/>
    </source>
</evidence>
<keyword evidence="11" id="KW-0180">Complement pathway</keyword>
<accession>H2XN55</accession>
<evidence type="ECO:0000256" key="12">
    <source>
        <dbReference type="ARBA" id="ARBA00023058"/>
    </source>
</evidence>
<reference evidence="22" key="4">
    <citation type="submission" date="2025-09" db="UniProtKB">
        <authorList>
            <consortium name="Ensembl"/>
        </authorList>
    </citation>
    <scope>IDENTIFICATION</scope>
</reference>
<dbReference type="InterPro" id="IPR020863">
    <property type="entry name" value="MACPF_CS"/>
</dbReference>
<evidence type="ECO:0000259" key="20">
    <source>
        <dbReference type="PROSITE" id="PS50026"/>
    </source>
</evidence>
<dbReference type="OMA" id="DETFACA"/>
<evidence type="ECO:0000256" key="3">
    <source>
        <dbReference type="ARBA" id="ARBA00009214"/>
    </source>
</evidence>
<dbReference type="GO" id="GO:0005615">
    <property type="term" value="C:extracellular space"/>
    <property type="evidence" value="ECO:0000318"/>
    <property type="project" value="GO_Central"/>
</dbReference>
<dbReference type="Pfam" id="PF00090">
    <property type="entry name" value="TSP_1"/>
    <property type="match status" value="1"/>
</dbReference>
<dbReference type="InterPro" id="IPR036383">
    <property type="entry name" value="TSP1_rpt_sf"/>
</dbReference>
<evidence type="ECO:0000256" key="11">
    <source>
        <dbReference type="ARBA" id="ARBA00022875"/>
    </source>
</evidence>
<keyword evidence="23" id="KW-1185">Reference proteome</keyword>
<dbReference type="Gene3D" id="4.10.400.10">
    <property type="entry name" value="Low-density Lipoprotein Receptor"/>
    <property type="match status" value="1"/>
</dbReference>
<dbReference type="Ensembl" id="ENSCINT00000033743.1">
    <property type="protein sequence ID" value="ENSCINP00000031088.1"/>
    <property type="gene ID" value="ENSCING00000023259.1"/>
</dbReference>
<comment type="similarity">
    <text evidence="3">Belongs to the complement C6/C7/C8/C9 family.</text>
</comment>
<evidence type="ECO:0000259" key="21">
    <source>
        <dbReference type="PROSITE" id="PS51412"/>
    </source>
</evidence>
<evidence type="ECO:0000256" key="16">
    <source>
        <dbReference type="ARBA" id="ARBA00023180"/>
    </source>
</evidence>
<comment type="subcellular location">
    <subcellularLocation>
        <location evidence="2">Secreted</location>
    </subcellularLocation>
    <subcellularLocation>
        <location evidence="1">Target cell membrane</location>
    </subcellularLocation>
</comment>
<feature type="domain" description="MACPF" evidence="21">
    <location>
        <begin position="189"/>
        <end position="537"/>
    </location>
</feature>
<dbReference type="PROSITE" id="PS51412">
    <property type="entry name" value="MACPF_2"/>
    <property type="match status" value="1"/>
</dbReference>
<keyword evidence="16" id="KW-0325">Glycoprotein</keyword>
<keyword evidence="12" id="KW-0473">Membrane attack complex</keyword>
<dbReference type="SMART" id="SM00192">
    <property type="entry name" value="LDLa"/>
    <property type="match status" value="1"/>
</dbReference>